<keyword evidence="1" id="KW-0812">Transmembrane</keyword>
<evidence type="ECO:0000313" key="3">
    <source>
        <dbReference type="Proteomes" id="UP001597362"/>
    </source>
</evidence>
<accession>A0ABW4YFI9</accession>
<feature type="transmembrane region" description="Helical" evidence="1">
    <location>
        <begin position="6"/>
        <end position="29"/>
    </location>
</feature>
<dbReference type="Proteomes" id="UP001597362">
    <property type="component" value="Unassembled WGS sequence"/>
</dbReference>
<name>A0ABW4YFI9_9BACL</name>
<evidence type="ECO:0000256" key="1">
    <source>
        <dbReference type="SAM" id="Phobius"/>
    </source>
</evidence>
<protein>
    <recommendedName>
        <fullName evidence="4">DUF4083 domain-containing protein</fullName>
    </recommendedName>
</protein>
<dbReference type="EMBL" id="JBHUHO010000002">
    <property type="protein sequence ID" value="MFD2114223.1"/>
    <property type="molecule type" value="Genomic_DNA"/>
</dbReference>
<keyword evidence="1" id="KW-1133">Transmembrane helix</keyword>
<proteinExistence type="predicted"/>
<keyword evidence="1" id="KW-0472">Membrane</keyword>
<comment type="caution">
    <text evidence="2">The sequence shown here is derived from an EMBL/GenBank/DDBJ whole genome shotgun (WGS) entry which is preliminary data.</text>
</comment>
<evidence type="ECO:0008006" key="4">
    <source>
        <dbReference type="Google" id="ProtNLM"/>
    </source>
</evidence>
<reference evidence="3" key="1">
    <citation type="journal article" date="2019" name="Int. J. Syst. Evol. Microbiol.">
        <title>The Global Catalogue of Microorganisms (GCM) 10K type strain sequencing project: providing services to taxonomists for standard genome sequencing and annotation.</title>
        <authorList>
            <consortium name="The Broad Institute Genomics Platform"/>
            <consortium name="The Broad Institute Genome Sequencing Center for Infectious Disease"/>
            <person name="Wu L."/>
            <person name="Ma J."/>
        </authorList>
    </citation>
    <scope>NUCLEOTIDE SEQUENCE [LARGE SCALE GENOMIC DNA]</scope>
    <source>
        <strain evidence="3">GH52</strain>
    </source>
</reference>
<gene>
    <name evidence="2" type="ORF">ACFSJH_00440</name>
</gene>
<organism evidence="2 3">
    <name type="scientific">Paenibacillus yanchengensis</name>
    <dbReference type="NCBI Taxonomy" id="2035833"/>
    <lineage>
        <taxon>Bacteria</taxon>
        <taxon>Bacillati</taxon>
        <taxon>Bacillota</taxon>
        <taxon>Bacilli</taxon>
        <taxon>Bacillales</taxon>
        <taxon>Paenibacillaceae</taxon>
        <taxon>Paenibacillus</taxon>
    </lineage>
</organism>
<evidence type="ECO:0000313" key="2">
    <source>
        <dbReference type="EMBL" id="MFD2114223.1"/>
    </source>
</evidence>
<dbReference type="RefSeq" id="WP_377769197.1">
    <property type="nucleotide sequence ID" value="NZ_JBHUHO010000002.1"/>
</dbReference>
<keyword evidence="3" id="KW-1185">Reference proteome</keyword>
<sequence length="64" mass="7286">MPTSVVSIYSILYLLIVTSVITLLIVSIVRTANNTAKLNRTLETELQLIRNDMARLVRLLEEKK</sequence>